<dbReference type="SUPFAM" id="SSF48452">
    <property type="entry name" value="TPR-like"/>
    <property type="match status" value="2"/>
</dbReference>
<dbReference type="RefSeq" id="WP_125039418.1">
    <property type="nucleotide sequence ID" value="NZ_BHZF01000002.1"/>
</dbReference>
<dbReference type="Proteomes" id="UP000253517">
    <property type="component" value="Unassembled WGS sequence"/>
</dbReference>
<dbReference type="InterPro" id="IPR019734">
    <property type="entry name" value="TPR_rpt"/>
</dbReference>
<feature type="region of interest" description="Disordered" evidence="1">
    <location>
        <begin position="430"/>
        <end position="464"/>
    </location>
</feature>
<organism evidence="2 3">
    <name type="scientific">Schleiferia thermophila</name>
    <dbReference type="NCBI Taxonomy" id="884107"/>
    <lineage>
        <taxon>Bacteria</taxon>
        <taxon>Pseudomonadati</taxon>
        <taxon>Bacteroidota</taxon>
        <taxon>Flavobacteriia</taxon>
        <taxon>Flavobacteriales</taxon>
        <taxon>Schleiferiaceae</taxon>
        <taxon>Schleiferia</taxon>
    </lineage>
</organism>
<name>A0A369A428_9FLAO</name>
<protein>
    <submittedName>
        <fullName evidence="2">Tetratricopeptide repeat protein</fullName>
    </submittedName>
</protein>
<dbReference type="SMART" id="SM00028">
    <property type="entry name" value="TPR"/>
    <property type="match status" value="4"/>
</dbReference>
<keyword evidence="3" id="KW-1185">Reference proteome</keyword>
<proteinExistence type="predicted"/>
<evidence type="ECO:0000256" key="1">
    <source>
        <dbReference type="SAM" id="MobiDB-lite"/>
    </source>
</evidence>
<evidence type="ECO:0000313" key="2">
    <source>
        <dbReference type="EMBL" id="RCX03923.1"/>
    </source>
</evidence>
<feature type="region of interest" description="Disordered" evidence="1">
    <location>
        <begin position="510"/>
        <end position="538"/>
    </location>
</feature>
<evidence type="ECO:0000313" key="3">
    <source>
        <dbReference type="Proteomes" id="UP000253517"/>
    </source>
</evidence>
<dbReference type="InterPro" id="IPR011990">
    <property type="entry name" value="TPR-like_helical_dom_sf"/>
</dbReference>
<reference evidence="2 3" key="1">
    <citation type="submission" date="2018-07" db="EMBL/GenBank/DDBJ databases">
        <title>Genomic Encyclopedia of Type Strains, Phase IV (KMG-IV): sequencing the most valuable type-strain genomes for metagenomic binning, comparative biology and taxonomic classification.</title>
        <authorList>
            <person name="Goeker M."/>
        </authorList>
    </citation>
    <scope>NUCLEOTIDE SEQUENCE [LARGE SCALE GENOMIC DNA]</scope>
    <source>
        <strain evidence="2 3">DSM 21410</strain>
    </source>
</reference>
<feature type="compositionally biased region" description="Polar residues" evidence="1">
    <location>
        <begin position="443"/>
        <end position="457"/>
    </location>
</feature>
<feature type="compositionally biased region" description="Basic and acidic residues" evidence="1">
    <location>
        <begin position="521"/>
        <end position="538"/>
    </location>
</feature>
<sequence length="879" mass="101658">MNTRRSIHLFIIVLFISTILSCSRTKDTWINRTYHQTTAKFNPLFNGEQALLKAKLTIKQQSKQSFDTLIDLYPVTPEALVPMIEADLKRANEKATKAIKEHTMLIAGKQRNKTVKNAYFLIGEAYYYGRDYFKAIEIFNFISKEFSQHPIAVDAQIFIIKAQTQLGNYFAARETGFKYYKSNKLTKKQQRELLKAMAINEIADKNYSAARGYITEALATHPKKDEKTRLLFFLGQLYELEGNYFEANKVFRKVAKSNAPYLYQINAYLRMAANYDPNLMQSAEILKYLENLAKKDKNRDFLDAIYYQKAEVHIKDDHLDKAFVALQKSISLSTDNVVQKGLSYIKRGDLHFELREYIPAEANYDSALMVLPKSHFRYQPIEKKKSSLTELVQQLSIIAHEDSILKLASLDKKDLDKIIDHIIDRIKKQDEEAAREDEESSRLLTQNPLQETTPTQNPAGGMMGLGAPGAAPAFYFYNQNTVSKGFAEFTNRWGNRKLEDHWRRRNKEIQSFSSTESPAENPDHQDNPSDKGKKTDPRYTREYYYSRIPTHPDSIEASHAKIRNAYEAAARIYKEVLEDQRESMRMLETLLKRYPNCDCTPRVYYALCIIAKNQGLSLKKETYCDGLAKKFPDSPFTALLSGQTTDSLQKKKPNEEEFLKYKQAYSLYKSKKYPNAWNMTQEALKKYTQSEITPKWWLLDALITAKLSHKDSLKLKLERIIATYPQSPEATEAQNILSHLSGEKSSAQSQAREGGEFTDVKSAPHQFMLVVENKGIDLNLIRSTISNFNSLKYANSRLQLRNILMGKDYQLILVSGFKNQSEALQYLREINQDMDFIAYIPKPNHQVVITSDNFRKFYQKQMLHQYVEFYNKYINLASN</sequence>
<dbReference type="EMBL" id="QPJS01000002">
    <property type="protein sequence ID" value="RCX03923.1"/>
    <property type="molecule type" value="Genomic_DNA"/>
</dbReference>
<comment type="caution">
    <text evidence="2">The sequence shown here is derived from an EMBL/GenBank/DDBJ whole genome shotgun (WGS) entry which is preliminary data.</text>
</comment>
<dbReference type="AlphaFoldDB" id="A0A369A428"/>
<dbReference type="PROSITE" id="PS51257">
    <property type="entry name" value="PROKAR_LIPOPROTEIN"/>
    <property type="match status" value="1"/>
</dbReference>
<dbReference type="Gene3D" id="1.25.40.10">
    <property type="entry name" value="Tetratricopeptide repeat domain"/>
    <property type="match status" value="5"/>
</dbReference>
<gene>
    <name evidence="2" type="ORF">DES35_102380</name>
</gene>
<accession>A0A369A428</accession>